<dbReference type="EMBL" id="CAKKLH010000314">
    <property type="protein sequence ID" value="CAH0111507.1"/>
    <property type="molecule type" value="Genomic_DNA"/>
</dbReference>
<dbReference type="GO" id="GO:0006103">
    <property type="term" value="P:2-oxoglutarate metabolic process"/>
    <property type="evidence" value="ECO:0007669"/>
    <property type="project" value="InterPro"/>
</dbReference>
<keyword evidence="2" id="KW-0496">Mitochondrion</keyword>
<dbReference type="Proteomes" id="UP000789390">
    <property type="component" value="Unassembled WGS sequence"/>
</dbReference>
<protein>
    <submittedName>
        <fullName evidence="4">Uncharacterized protein</fullName>
    </submittedName>
</protein>
<reference evidence="4" key="1">
    <citation type="submission" date="2021-11" db="EMBL/GenBank/DDBJ databases">
        <authorList>
            <person name="Schell T."/>
        </authorList>
    </citation>
    <scope>NUCLEOTIDE SEQUENCE</scope>
    <source>
        <strain evidence="4">M5</strain>
    </source>
</reference>
<proteinExistence type="inferred from homology"/>
<accession>A0A8J2WB97</accession>
<dbReference type="InterPro" id="IPR020373">
    <property type="entry name" value="Kgd4/YMR-31"/>
</dbReference>
<keyword evidence="5" id="KW-1185">Reference proteome</keyword>
<evidence type="ECO:0000313" key="5">
    <source>
        <dbReference type="Proteomes" id="UP000789390"/>
    </source>
</evidence>
<sequence>MSIVTTKMASTSRTWAMVNKHIPMIKFRKTPAGGMHGSTVQPVNTAHPIILQKTASKPAVSVIIEDWQLAGKYKRRPISQEEIDFINRGGPQ</sequence>
<name>A0A8J2WB97_9CRUS</name>
<evidence type="ECO:0000256" key="2">
    <source>
        <dbReference type="ARBA" id="ARBA00023128"/>
    </source>
</evidence>
<evidence type="ECO:0000313" key="4">
    <source>
        <dbReference type="EMBL" id="CAH0111507.1"/>
    </source>
</evidence>
<dbReference type="Pfam" id="PF10937">
    <property type="entry name" value="Kgd4-YMR31"/>
    <property type="match status" value="1"/>
</dbReference>
<comment type="caution">
    <text evidence="4">The sequence shown here is derived from an EMBL/GenBank/DDBJ whole genome shotgun (WGS) entry which is preliminary data.</text>
</comment>
<organism evidence="4 5">
    <name type="scientific">Daphnia galeata</name>
    <dbReference type="NCBI Taxonomy" id="27404"/>
    <lineage>
        <taxon>Eukaryota</taxon>
        <taxon>Metazoa</taxon>
        <taxon>Ecdysozoa</taxon>
        <taxon>Arthropoda</taxon>
        <taxon>Crustacea</taxon>
        <taxon>Branchiopoda</taxon>
        <taxon>Diplostraca</taxon>
        <taxon>Cladocera</taxon>
        <taxon>Anomopoda</taxon>
        <taxon>Daphniidae</taxon>
        <taxon>Daphnia</taxon>
    </lineage>
</organism>
<dbReference type="GO" id="GO:0005739">
    <property type="term" value="C:mitochondrion"/>
    <property type="evidence" value="ECO:0007669"/>
    <property type="project" value="UniProtKB-SubCell"/>
</dbReference>
<gene>
    <name evidence="4" type="ORF">DGAL_LOCUS15154</name>
</gene>
<comment type="similarity">
    <text evidence="3">Belongs to the alpha-ketoglutarate dehydrogenase component 4 family.</text>
</comment>
<evidence type="ECO:0000256" key="3">
    <source>
        <dbReference type="ARBA" id="ARBA00043970"/>
    </source>
</evidence>
<comment type="subcellular location">
    <subcellularLocation>
        <location evidence="1">Mitochondrion</location>
    </subcellularLocation>
</comment>
<dbReference type="OrthoDB" id="2116030at2759"/>
<dbReference type="AlphaFoldDB" id="A0A8J2WB97"/>
<evidence type="ECO:0000256" key="1">
    <source>
        <dbReference type="ARBA" id="ARBA00004173"/>
    </source>
</evidence>